<proteinExistence type="predicted"/>
<evidence type="ECO:0000313" key="1">
    <source>
        <dbReference type="EMBL" id="OAD23070.1"/>
    </source>
</evidence>
<dbReference type="AlphaFoldDB" id="A0A176S4Y7"/>
<organism evidence="1 2">
    <name type="scientific">Candidatus Thiomargarita nelsonii</name>
    <dbReference type="NCBI Taxonomy" id="1003181"/>
    <lineage>
        <taxon>Bacteria</taxon>
        <taxon>Pseudomonadati</taxon>
        <taxon>Pseudomonadota</taxon>
        <taxon>Gammaproteobacteria</taxon>
        <taxon>Thiotrichales</taxon>
        <taxon>Thiotrichaceae</taxon>
        <taxon>Thiomargarita</taxon>
    </lineage>
</organism>
<dbReference type="Gene3D" id="2.70.150.10">
    <property type="entry name" value="Calcium-transporting ATPase, cytoplasmic transduction domain A"/>
    <property type="match status" value="1"/>
</dbReference>
<sequence>RLFRVKNLQIQESVLTGESVAVEKGTEPVKPQ</sequence>
<comment type="caution">
    <text evidence="1">The sequence shown here is derived from an EMBL/GenBank/DDBJ whole genome shotgun (WGS) entry which is preliminary data.</text>
</comment>
<reference evidence="1 2" key="1">
    <citation type="submission" date="2016-05" db="EMBL/GenBank/DDBJ databases">
        <title>Single-cell genome of chain-forming Candidatus Thiomargarita nelsonii and comparison to other large sulfur-oxidizing bacteria.</title>
        <authorList>
            <person name="Winkel M."/>
            <person name="Salman V."/>
            <person name="Woyke T."/>
            <person name="Schulz-Vogt H."/>
            <person name="Richter M."/>
            <person name="Flood B."/>
            <person name="Bailey J."/>
            <person name="Amann R."/>
            <person name="Mussmann M."/>
        </authorList>
    </citation>
    <scope>NUCLEOTIDE SEQUENCE [LARGE SCALE GENOMIC DNA]</scope>
    <source>
        <strain evidence="1 2">THI036</strain>
    </source>
</reference>
<evidence type="ECO:0000313" key="2">
    <source>
        <dbReference type="Proteomes" id="UP000076962"/>
    </source>
</evidence>
<dbReference type="Proteomes" id="UP000076962">
    <property type="component" value="Unassembled WGS sequence"/>
</dbReference>
<accession>A0A176S4Y7</accession>
<dbReference type="EMBL" id="LUTY01000573">
    <property type="protein sequence ID" value="OAD23070.1"/>
    <property type="molecule type" value="Genomic_DNA"/>
</dbReference>
<feature type="non-terminal residue" evidence="1">
    <location>
        <position position="1"/>
    </location>
</feature>
<name>A0A176S4Y7_9GAMM</name>
<keyword evidence="2" id="KW-1185">Reference proteome</keyword>
<gene>
    <name evidence="1" type="ORF">THIOM_001103</name>
</gene>
<protein>
    <submittedName>
        <fullName evidence="1">Uncharacterized protein</fullName>
    </submittedName>
</protein>